<evidence type="ECO:0000256" key="2">
    <source>
        <dbReference type="ARBA" id="ARBA00001946"/>
    </source>
</evidence>
<keyword evidence="9" id="KW-0460">Magnesium</keyword>
<keyword evidence="7" id="KW-0547">Nucleotide-binding</keyword>
<keyword evidence="11" id="KW-0464">Manganese</keyword>
<accession>A0AAD7ZK52</accession>
<dbReference type="Pfam" id="PF20266">
    <property type="entry name" value="Mab-21_C"/>
    <property type="match status" value="1"/>
</dbReference>
<comment type="caution">
    <text evidence="14">The sequence shown here is derived from an EMBL/GenBank/DDBJ whole genome shotgun (WGS) entry which is preliminary data.</text>
</comment>
<dbReference type="GO" id="GO:0005524">
    <property type="term" value="F:ATP binding"/>
    <property type="evidence" value="ECO:0007669"/>
    <property type="project" value="UniProtKB-KW"/>
</dbReference>
<evidence type="ECO:0000256" key="8">
    <source>
        <dbReference type="ARBA" id="ARBA00022840"/>
    </source>
</evidence>
<feature type="non-terminal residue" evidence="14">
    <location>
        <position position="1"/>
    </location>
</feature>
<sequence length="476" mass="55973">MVDVPENIHVLEPHLQEINRKYVSEDPKLLYNNDWILVKETIVEYLKKDDVFRELFRQISYQGSTYENLKIGPRNEYDINIEMRLLAFYELEVDVTSSNPGFAKIKVGREKPKKPSERLKKSVEGWLIGDRYLCTSKILDWFKSVVDNALTAMKESDRPDISGITIVRRESGPAITLYVDFNREFSTDLVLALPFTIDKMPDKQKKILQRALEKSDEHVSKSIKSQVWYLVPKKPSISNIAEWRMSFYLYEKEIMNGFYWMKPVIKILKVMRDRRQWKQLSSYYIKTIFLWEMETNDHRFWSQNRISYIFFHMLYKLVEYLDTKAIEYYWDENCNLIKALDNDFLFNVKCFLCKRIEKLTNSLIDEDYDTAIAEFNYMFRHERSVDNSEEASNQSVRNTFVEGITSTFSDLVISGLSGGEASGIRQESLGFGDIFSRFVSNIENTLTPWKKQGIEENEGLIEGLDNGYSRPVNDQA</sequence>
<evidence type="ECO:0000256" key="9">
    <source>
        <dbReference type="ARBA" id="ARBA00022842"/>
    </source>
</evidence>
<comment type="cofactor">
    <cofactor evidence="1">
        <name>Mn(2+)</name>
        <dbReference type="ChEBI" id="CHEBI:29035"/>
    </cofactor>
</comment>
<dbReference type="GO" id="GO:0046872">
    <property type="term" value="F:metal ion binding"/>
    <property type="evidence" value="ECO:0007669"/>
    <property type="project" value="UniProtKB-KW"/>
</dbReference>
<evidence type="ECO:0000256" key="6">
    <source>
        <dbReference type="ARBA" id="ARBA00022723"/>
    </source>
</evidence>
<evidence type="ECO:0000259" key="13">
    <source>
        <dbReference type="Pfam" id="PF20266"/>
    </source>
</evidence>
<dbReference type="PANTHER" id="PTHR10656">
    <property type="entry name" value="CELL FATE DETERMINING PROTEIN MAB21-RELATED"/>
    <property type="match status" value="1"/>
</dbReference>
<reference evidence="14" key="2">
    <citation type="submission" date="2023-05" db="EMBL/GenBank/DDBJ databases">
        <authorList>
            <person name="Fouks B."/>
        </authorList>
    </citation>
    <scope>NUCLEOTIDE SEQUENCE</scope>
    <source>
        <strain evidence="14">Stay&amp;Tobe</strain>
        <tissue evidence="14">Testes</tissue>
    </source>
</reference>
<evidence type="ECO:0000256" key="1">
    <source>
        <dbReference type="ARBA" id="ARBA00001936"/>
    </source>
</evidence>
<evidence type="ECO:0000256" key="3">
    <source>
        <dbReference type="ARBA" id="ARBA00008307"/>
    </source>
</evidence>
<evidence type="ECO:0000256" key="5">
    <source>
        <dbReference type="ARBA" id="ARBA00022695"/>
    </source>
</evidence>
<dbReference type="Pfam" id="PF03281">
    <property type="entry name" value="Mab-21"/>
    <property type="match status" value="1"/>
</dbReference>
<reference evidence="14" key="1">
    <citation type="journal article" date="2023" name="IScience">
        <title>Live-bearing cockroach genome reveals convergent evolutionary mechanisms linked to viviparity in insects and beyond.</title>
        <authorList>
            <person name="Fouks B."/>
            <person name="Harrison M.C."/>
            <person name="Mikhailova A.A."/>
            <person name="Marchal E."/>
            <person name="English S."/>
            <person name="Carruthers M."/>
            <person name="Jennings E.C."/>
            <person name="Chiamaka E.L."/>
            <person name="Frigard R.A."/>
            <person name="Pippel M."/>
            <person name="Attardo G.M."/>
            <person name="Benoit J.B."/>
            <person name="Bornberg-Bauer E."/>
            <person name="Tobe S.S."/>
        </authorList>
    </citation>
    <scope>NUCLEOTIDE SEQUENCE</scope>
    <source>
        <strain evidence="14">Stay&amp;Tobe</strain>
    </source>
</reference>
<dbReference type="GO" id="GO:0005525">
    <property type="term" value="F:GTP binding"/>
    <property type="evidence" value="ECO:0007669"/>
    <property type="project" value="UniProtKB-KW"/>
</dbReference>
<dbReference type="Proteomes" id="UP001233999">
    <property type="component" value="Unassembled WGS sequence"/>
</dbReference>
<dbReference type="InterPro" id="IPR046906">
    <property type="entry name" value="Mab-21_HhH/H2TH-like"/>
</dbReference>
<evidence type="ECO:0000313" key="15">
    <source>
        <dbReference type="Proteomes" id="UP001233999"/>
    </source>
</evidence>
<dbReference type="InterPro" id="IPR046903">
    <property type="entry name" value="Mab-21-like_nuc_Trfase"/>
</dbReference>
<dbReference type="EMBL" id="JASPKZ010007842">
    <property type="protein sequence ID" value="KAJ9581827.1"/>
    <property type="molecule type" value="Genomic_DNA"/>
</dbReference>
<feature type="domain" description="Mab-21-like HhH/H2TH-like" evidence="13">
    <location>
        <begin position="261"/>
        <end position="345"/>
    </location>
</feature>
<protein>
    <submittedName>
        <fullName evidence="14">Uncharacterized protein</fullName>
    </submittedName>
</protein>
<dbReference type="InterPro" id="IPR024810">
    <property type="entry name" value="MAB21L/cGLR"/>
</dbReference>
<evidence type="ECO:0000256" key="7">
    <source>
        <dbReference type="ARBA" id="ARBA00022741"/>
    </source>
</evidence>
<dbReference type="GO" id="GO:0016779">
    <property type="term" value="F:nucleotidyltransferase activity"/>
    <property type="evidence" value="ECO:0007669"/>
    <property type="project" value="UniProtKB-KW"/>
</dbReference>
<evidence type="ECO:0000256" key="11">
    <source>
        <dbReference type="ARBA" id="ARBA00023211"/>
    </source>
</evidence>
<keyword evidence="15" id="KW-1185">Reference proteome</keyword>
<keyword evidence="5" id="KW-0548">Nucleotidyltransferase</keyword>
<comment type="cofactor">
    <cofactor evidence="2">
        <name>Mg(2+)</name>
        <dbReference type="ChEBI" id="CHEBI:18420"/>
    </cofactor>
</comment>
<evidence type="ECO:0000256" key="10">
    <source>
        <dbReference type="ARBA" id="ARBA00023134"/>
    </source>
</evidence>
<dbReference type="Gene3D" id="3.30.460.90">
    <property type="match status" value="1"/>
</dbReference>
<evidence type="ECO:0000313" key="14">
    <source>
        <dbReference type="EMBL" id="KAJ9581827.1"/>
    </source>
</evidence>
<keyword evidence="8" id="KW-0067">ATP-binding</keyword>
<gene>
    <name evidence="14" type="ORF">L9F63_003896</name>
</gene>
<name>A0AAD7ZK52_DIPPU</name>
<keyword evidence="10" id="KW-0342">GTP-binding</keyword>
<organism evidence="14 15">
    <name type="scientific">Diploptera punctata</name>
    <name type="common">Pacific beetle cockroach</name>
    <dbReference type="NCBI Taxonomy" id="6984"/>
    <lineage>
        <taxon>Eukaryota</taxon>
        <taxon>Metazoa</taxon>
        <taxon>Ecdysozoa</taxon>
        <taxon>Arthropoda</taxon>
        <taxon>Hexapoda</taxon>
        <taxon>Insecta</taxon>
        <taxon>Pterygota</taxon>
        <taxon>Neoptera</taxon>
        <taxon>Polyneoptera</taxon>
        <taxon>Dictyoptera</taxon>
        <taxon>Blattodea</taxon>
        <taxon>Blaberoidea</taxon>
        <taxon>Blaberidae</taxon>
        <taxon>Diplopterinae</taxon>
        <taxon>Diploptera</taxon>
    </lineage>
</organism>
<keyword evidence="4" id="KW-0808">Transferase</keyword>
<evidence type="ECO:0000259" key="12">
    <source>
        <dbReference type="Pfam" id="PF03281"/>
    </source>
</evidence>
<evidence type="ECO:0000256" key="4">
    <source>
        <dbReference type="ARBA" id="ARBA00022679"/>
    </source>
</evidence>
<comment type="similarity">
    <text evidence="3">Belongs to the mab-21 family.</text>
</comment>
<dbReference type="SMART" id="SM01265">
    <property type="entry name" value="Mab-21"/>
    <property type="match status" value="1"/>
</dbReference>
<dbReference type="AlphaFoldDB" id="A0AAD7ZK52"/>
<feature type="domain" description="Mab-21-like nucleotidyltransferase" evidence="12">
    <location>
        <begin position="65"/>
        <end position="257"/>
    </location>
</feature>
<proteinExistence type="inferred from homology"/>
<keyword evidence="6" id="KW-0479">Metal-binding</keyword>
<dbReference type="Gene3D" id="1.10.1410.40">
    <property type="match status" value="1"/>
</dbReference>
<dbReference type="PANTHER" id="PTHR10656:SF42">
    <property type="entry name" value="CYCLIC GMP-AMP SYNTHASE-LIKE PROTEIN-RELATED"/>
    <property type="match status" value="1"/>
</dbReference>